<dbReference type="PANTHER" id="PTHR42083">
    <property type="entry name" value="MARVEL DOMAIN-CONTAINING PROTEIN"/>
    <property type="match status" value="1"/>
</dbReference>
<evidence type="ECO:0000256" key="2">
    <source>
        <dbReference type="SAM" id="Phobius"/>
    </source>
</evidence>
<evidence type="ECO:0008006" key="5">
    <source>
        <dbReference type="Google" id="ProtNLM"/>
    </source>
</evidence>
<name>A0A5N6YVL5_9EURO</name>
<evidence type="ECO:0000313" key="3">
    <source>
        <dbReference type="EMBL" id="KAE8349158.1"/>
    </source>
</evidence>
<dbReference type="EMBL" id="ML739339">
    <property type="protein sequence ID" value="KAE8349158.1"/>
    <property type="molecule type" value="Genomic_DNA"/>
</dbReference>
<keyword evidence="2" id="KW-1133">Transmembrane helix</keyword>
<evidence type="ECO:0000256" key="1">
    <source>
        <dbReference type="SAM" id="MobiDB-lite"/>
    </source>
</evidence>
<sequence length="228" mass="25402">MWWLLANEGLKIGRKVYKNRQAKKNGFVPDPADVPGMVAQKPPAKASFKAYVELILYFLELVFGLTVIGLYGRDVHAARKHGDPQNAKWVYALVVGSLGASTGLVYLGYGMIMAKLGRLARERKVVVSMVKLGWGGVLVILWMVVFGVFGGLYIGVYGEGKDQDVGKTTRMRHAVWVDLVNLVFWIGTTVVEGLRFWRLRGGRERGKDQEMFDTKDPEAAQKNPPPGY</sequence>
<protein>
    <recommendedName>
        <fullName evidence="5">MARVEL domain-containing protein</fullName>
    </recommendedName>
</protein>
<proteinExistence type="predicted"/>
<dbReference type="AlphaFoldDB" id="A0A5N6YVL5"/>
<reference evidence="4" key="1">
    <citation type="submission" date="2019-04" db="EMBL/GenBank/DDBJ databases">
        <title>Friends and foes A comparative genomics studyof 23 Aspergillus species from section Flavi.</title>
        <authorList>
            <consortium name="DOE Joint Genome Institute"/>
            <person name="Kjaerbolling I."/>
            <person name="Vesth T."/>
            <person name="Frisvad J.C."/>
            <person name="Nybo J.L."/>
            <person name="Theobald S."/>
            <person name="Kildgaard S."/>
            <person name="Isbrandt T."/>
            <person name="Kuo A."/>
            <person name="Sato A."/>
            <person name="Lyhne E.K."/>
            <person name="Kogle M.E."/>
            <person name="Wiebenga A."/>
            <person name="Kun R.S."/>
            <person name="Lubbers R.J."/>
            <person name="Makela M.R."/>
            <person name="Barry K."/>
            <person name="Chovatia M."/>
            <person name="Clum A."/>
            <person name="Daum C."/>
            <person name="Haridas S."/>
            <person name="He G."/>
            <person name="LaButti K."/>
            <person name="Lipzen A."/>
            <person name="Mondo S."/>
            <person name="Riley R."/>
            <person name="Salamov A."/>
            <person name="Simmons B.A."/>
            <person name="Magnuson J.K."/>
            <person name="Henrissat B."/>
            <person name="Mortensen U.H."/>
            <person name="Larsen T.O."/>
            <person name="Devries R.P."/>
            <person name="Grigoriev I.V."/>
            <person name="Machida M."/>
            <person name="Baker S.E."/>
            <person name="Andersen M.R."/>
        </authorList>
    </citation>
    <scope>NUCLEOTIDE SEQUENCE [LARGE SCALE GENOMIC DNA]</scope>
    <source>
        <strain evidence="4">CBS 553.77</strain>
    </source>
</reference>
<feature type="transmembrane region" description="Helical" evidence="2">
    <location>
        <begin position="50"/>
        <end position="71"/>
    </location>
</feature>
<dbReference type="Proteomes" id="UP000327118">
    <property type="component" value="Unassembled WGS sequence"/>
</dbReference>
<accession>A0A5N6YVL5</accession>
<keyword evidence="2" id="KW-0472">Membrane</keyword>
<gene>
    <name evidence="3" type="ORF">BDV28DRAFT_163830</name>
</gene>
<organism evidence="3 4">
    <name type="scientific">Aspergillus coremiiformis</name>
    <dbReference type="NCBI Taxonomy" id="138285"/>
    <lineage>
        <taxon>Eukaryota</taxon>
        <taxon>Fungi</taxon>
        <taxon>Dikarya</taxon>
        <taxon>Ascomycota</taxon>
        <taxon>Pezizomycotina</taxon>
        <taxon>Eurotiomycetes</taxon>
        <taxon>Eurotiomycetidae</taxon>
        <taxon>Eurotiales</taxon>
        <taxon>Aspergillaceae</taxon>
        <taxon>Aspergillus</taxon>
        <taxon>Aspergillus subgen. Circumdati</taxon>
    </lineage>
</organism>
<feature type="region of interest" description="Disordered" evidence="1">
    <location>
        <begin position="206"/>
        <end position="228"/>
    </location>
</feature>
<keyword evidence="4" id="KW-1185">Reference proteome</keyword>
<feature type="transmembrane region" description="Helical" evidence="2">
    <location>
        <begin position="132"/>
        <end position="154"/>
    </location>
</feature>
<keyword evidence="2" id="KW-0812">Transmembrane</keyword>
<feature type="transmembrane region" description="Helical" evidence="2">
    <location>
        <begin position="91"/>
        <end position="112"/>
    </location>
</feature>
<feature type="compositionally biased region" description="Basic and acidic residues" evidence="1">
    <location>
        <begin position="206"/>
        <end position="219"/>
    </location>
</feature>
<dbReference type="PANTHER" id="PTHR42083:SF1">
    <property type="entry name" value="MARVEL DOMAIN-CONTAINING PROTEIN"/>
    <property type="match status" value="1"/>
</dbReference>
<evidence type="ECO:0000313" key="4">
    <source>
        <dbReference type="Proteomes" id="UP000327118"/>
    </source>
</evidence>
<feature type="transmembrane region" description="Helical" evidence="2">
    <location>
        <begin position="174"/>
        <end position="197"/>
    </location>
</feature>
<dbReference type="OrthoDB" id="5363290at2759"/>